<reference evidence="1" key="1">
    <citation type="submission" date="2022-06" db="EMBL/GenBank/DDBJ databases">
        <title>WGS of actinobacteria.</title>
        <authorList>
            <person name="Thawai C."/>
        </authorList>
    </citation>
    <scope>NUCLEOTIDE SEQUENCE</scope>
    <source>
        <strain evidence="1">DSM 42010</strain>
    </source>
</reference>
<proteinExistence type="predicted"/>
<sequence>MPAQISAMPGTRAGAVWRNTTKKGRAYYDERTAVYAALLADIDSRLGADGDHGIIVMDGTGTDRSYQREHRKLRLAARNIVEDPWFIDSRTSQPVQAADLLAYTAYQVVQRHPGKDYMWDWWSRQLPDAAPPRRI</sequence>
<dbReference type="InterPro" id="IPR024524">
    <property type="entry name" value="DUF3800"/>
</dbReference>
<dbReference type="Pfam" id="PF12686">
    <property type="entry name" value="DUF3800"/>
    <property type="match status" value="1"/>
</dbReference>
<dbReference type="EMBL" id="JANIIC010000005">
    <property type="protein sequence ID" value="MCQ8828780.1"/>
    <property type="molecule type" value="Genomic_DNA"/>
</dbReference>
<gene>
    <name evidence="1" type="ORF">NQU54_06745</name>
</gene>
<dbReference type="Proteomes" id="UP001142400">
    <property type="component" value="Unassembled WGS sequence"/>
</dbReference>
<protein>
    <submittedName>
        <fullName evidence="1">DUF3800 domain-containing protein</fullName>
    </submittedName>
</protein>
<organism evidence="1 2">
    <name type="scientific">Streptomyces malaysiensis subsp. samsunensis</name>
    <dbReference type="NCBI Taxonomy" id="459658"/>
    <lineage>
        <taxon>Bacteria</taxon>
        <taxon>Bacillati</taxon>
        <taxon>Actinomycetota</taxon>
        <taxon>Actinomycetes</taxon>
        <taxon>Kitasatosporales</taxon>
        <taxon>Streptomycetaceae</taxon>
        <taxon>Streptomyces</taxon>
        <taxon>Streptomyces violaceusniger group</taxon>
    </lineage>
</organism>
<name>A0A9X2RU63_STRMQ</name>
<accession>A0A9X2RU63</accession>
<dbReference type="RefSeq" id="WP_257630247.1">
    <property type="nucleotide sequence ID" value="NZ_JANIIC010000005.1"/>
</dbReference>
<evidence type="ECO:0000313" key="1">
    <source>
        <dbReference type="EMBL" id="MCQ8828780.1"/>
    </source>
</evidence>
<keyword evidence="2" id="KW-1185">Reference proteome</keyword>
<dbReference type="AlphaFoldDB" id="A0A9X2RU63"/>
<evidence type="ECO:0000313" key="2">
    <source>
        <dbReference type="Proteomes" id="UP001142400"/>
    </source>
</evidence>
<comment type="caution">
    <text evidence="1">The sequence shown here is derived from an EMBL/GenBank/DDBJ whole genome shotgun (WGS) entry which is preliminary data.</text>
</comment>